<name>A0A0P6YI84_9CHLR</name>
<dbReference type="AlphaFoldDB" id="A0A0P6YI84"/>
<reference evidence="1 2" key="1">
    <citation type="submission" date="2015-07" db="EMBL/GenBank/DDBJ databases">
        <title>Whole genome sequence of Thermanaerothrix daxensis DSM 23592.</title>
        <authorList>
            <person name="Hemp J."/>
            <person name="Ward L.M."/>
            <person name="Pace L.A."/>
            <person name="Fischer W.W."/>
        </authorList>
    </citation>
    <scope>NUCLEOTIDE SEQUENCE [LARGE SCALE GENOMIC DNA]</scope>
    <source>
        <strain evidence="1 2">GNS-1</strain>
    </source>
</reference>
<dbReference type="STRING" id="869279.SE15_13155"/>
<accession>A0A0P6YI84</accession>
<proteinExistence type="predicted"/>
<protein>
    <submittedName>
        <fullName evidence="1">Uncharacterized protein</fullName>
    </submittedName>
</protein>
<keyword evidence="2" id="KW-1185">Reference proteome</keyword>
<sequence length="335" mass="36875">MRITREMLLNLARETAERTARRQRDVVCIFLIGSLLDEEPLLGGSGDIDLVVVHDVEPPAPREVQRLSDEITLDVAHLGVAAFQPARRLRHDPWLGAALWGNPLVLYDRQHWFEFTQASGTAQFNLAENVYARAQSLAQAARAKWRDLSESAPAPLAAAWGLLDALTQAANAIACLSGAPLTERRFVLNFPARAQAVARPGLAAGLTDLIGGESAAREGLHTWKTAWLEALEAVARHPDAPPRLSAARRAYYQRPVEALAADQPLAAWWLQWRTWTRALVHLGQDSPLFAPWQEAGEALGLGMSHLPRQLAALDAYLDTVEETLDQWASDHGARI</sequence>
<dbReference type="InterPro" id="IPR043519">
    <property type="entry name" value="NT_sf"/>
</dbReference>
<gene>
    <name evidence="1" type="ORF">SE15_13155</name>
</gene>
<evidence type="ECO:0000313" key="2">
    <source>
        <dbReference type="Proteomes" id="UP000050544"/>
    </source>
</evidence>
<dbReference type="Gene3D" id="3.30.460.10">
    <property type="entry name" value="Beta Polymerase, domain 2"/>
    <property type="match status" value="1"/>
</dbReference>
<dbReference type="OrthoDB" id="154348at2"/>
<comment type="caution">
    <text evidence="1">The sequence shown here is derived from an EMBL/GenBank/DDBJ whole genome shotgun (WGS) entry which is preliminary data.</text>
</comment>
<evidence type="ECO:0000313" key="1">
    <source>
        <dbReference type="EMBL" id="KPL82060.1"/>
    </source>
</evidence>
<organism evidence="1 2">
    <name type="scientific">Thermanaerothrix daxensis</name>
    <dbReference type="NCBI Taxonomy" id="869279"/>
    <lineage>
        <taxon>Bacteria</taxon>
        <taxon>Bacillati</taxon>
        <taxon>Chloroflexota</taxon>
        <taxon>Anaerolineae</taxon>
        <taxon>Anaerolineales</taxon>
        <taxon>Anaerolineaceae</taxon>
        <taxon>Thermanaerothrix</taxon>
    </lineage>
</organism>
<dbReference type="EMBL" id="LGKO01000006">
    <property type="protein sequence ID" value="KPL82060.1"/>
    <property type="molecule type" value="Genomic_DNA"/>
</dbReference>
<dbReference type="Proteomes" id="UP000050544">
    <property type="component" value="Unassembled WGS sequence"/>
</dbReference>
<dbReference type="RefSeq" id="WP_054522582.1">
    <property type="nucleotide sequence ID" value="NZ_LGKO01000006.1"/>
</dbReference>